<dbReference type="EMBL" id="PGYQ01000010">
    <property type="protein sequence ID" value="PKL72251.1"/>
    <property type="molecule type" value="Genomic_DNA"/>
</dbReference>
<feature type="domain" description="TGS" evidence="9">
    <location>
        <begin position="258"/>
        <end position="341"/>
    </location>
</feature>
<evidence type="ECO:0000256" key="3">
    <source>
        <dbReference type="ARBA" id="ARBA00022741"/>
    </source>
</evidence>
<evidence type="ECO:0000256" key="7">
    <source>
        <dbReference type="SAM" id="Coils"/>
    </source>
</evidence>
<keyword evidence="4 6" id="KW-0067">ATP-binding</keyword>
<protein>
    <recommendedName>
        <fullName evidence="6">Ribosome-binding ATPase YchF</fullName>
    </recommendedName>
</protein>
<feature type="binding site" evidence="6">
    <location>
        <begin position="11"/>
        <end position="16"/>
    </location>
    <ligand>
        <name>ATP</name>
        <dbReference type="ChEBI" id="CHEBI:30616"/>
    </ligand>
</feature>
<evidence type="ECO:0000259" key="9">
    <source>
        <dbReference type="PROSITE" id="PS51880"/>
    </source>
</evidence>
<comment type="cofactor">
    <cofactor evidence="1">
        <name>Mg(2+)</name>
        <dbReference type="ChEBI" id="CHEBI:18420"/>
    </cofactor>
</comment>
<evidence type="ECO:0000313" key="10">
    <source>
        <dbReference type="EMBL" id="PKL72251.1"/>
    </source>
</evidence>
<comment type="function">
    <text evidence="6">ATPase that binds to both the 70S ribosome and the 50S ribosomal subunit in a nucleotide-independent manner.</text>
</comment>
<dbReference type="PANTHER" id="PTHR23305">
    <property type="entry name" value="OBG GTPASE FAMILY"/>
    <property type="match status" value="1"/>
</dbReference>
<evidence type="ECO:0000313" key="11">
    <source>
        <dbReference type="Proteomes" id="UP000233414"/>
    </source>
</evidence>
<keyword evidence="7" id="KW-0175">Coiled coil</keyword>
<feature type="coiled-coil region" evidence="7">
    <location>
        <begin position="120"/>
        <end position="180"/>
    </location>
</feature>
<proteinExistence type="inferred from homology"/>
<feature type="domain" description="OBG-type G" evidence="8">
    <location>
        <begin position="2"/>
        <end position="258"/>
    </location>
</feature>
<accession>A0A2N1UN63</accession>
<organism evidence="10 11">
    <name type="scientific">Candidatus Kuenenbacteria bacterium HGW-Kuenenbacteria-1</name>
    <dbReference type="NCBI Taxonomy" id="2013812"/>
    <lineage>
        <taxon>Bacteria</taxon>
        <taxon>Candidatus Kueneniibacteriota</taxon>
    </lineage>
</organism>
<dbReference type="GO" id="GO:0005525">
    <property type="term" value="F:GTP binding"/>
    <property type="evidence" value="ECO:0007669"/>
    <property type="project" value="InterPro"/>
</dbReference>
<dbReference type="CDD" id="cd04867">
    <property type="entry name" value="TGS_YchF_OLA1"/>
    <property type="match status" value="1"/>
</dbReference>
<dbReference type="FunFam" id="3.10.20.30:FF:000001">
    <property type="entry name" value="Ribosome-binding ATPase YchF"/>
    <property type="match status" value="1"/>
</dbReference>
<gene>
    <name evidence="6" type="primary">ychF</name>
    <name evidence="10" type="ORF">CVV26_02340</name>
</gene>
<dbReference type="PANTHER" id="PTHR23305:SF18">
    <property type="entry name" value="OBG-TYPE G DOMAIN-CONTAINING PROTEIN"/>
    <property type="match status" value="1"/>
</dbReference>
<evidence type="ECO:0000256" key="2">
    <source>
        <dbReference type="ARBA" id="ARBA00022723"/>
    </source>
</evidence>
<evidence type="ECO:0000256" key="1">
    <source>
        <dbReference type="ARBA" id="ARBA00001946"/>
    </source>
</evidence>
<dbReference type="Proteomes" id="UP000233414">
    <property type="component" value="Unassembled WGS sequence"/>
</dbReference>
<dbReference type="InterPro" id="IPR023192">
    <property type="entry name" value="TGS-like_dom_sf"/>
</dbReference>
<dbReference type="NCBIfam" id="TIGR00092">
    <property type="entry name" value="redox-regulated ATPase YchF"/>
    <property type="match status" value="1"/>
</dbReference>
<dbReference type="PIRSF" id="PIRSF006641">
    <property type="entry name" value="CHP00092"/>
    <property type="match status" value="1"/>
</dbReference>
<dbReference type="AlphaFoldDB" id="A0A2N1UN63"/>
<dbReference type="InterPro" id="IPR006073">
    <property type="entry name" value="GTP-bd"/>
</dbReference>
<keyword evidence="5" id="KW-0460">Magnesium</keyword>
<dbReference type="InterPro" id="IPR004396">
    <property type="entry name" value="ATPase_YchF/OLA1"/>
</dbReference>
<comment type="similarity">
    <text evidence="6">Belongs to the TRAFAC class OBG-HflX-like GTPase superfamily. OBG GTPase family. YchF/OLA1 subfamily.</text>
</comment>
<reference evidence="10 11" key="1">
    <citation type="journal article" date="2017" name="ISME J.">
        <title>Potential for microbial H2 and metal transformations associated with novel bacteria and archaea in deep terrestrial subsurface sediments.</title>
        <authorList>
            <person name="Hernsdorf A.W."/>
            <person name="Amano Y."/>
            <person name="Miyakawa K."/>
            <person name="Ise K."/>
            <person name="Suzuki Y."/>
            <person name="Anantharaman K."/>
            <person name="Probst A."/>
            <person name="Burstein D."/>
            <person name="Thomas B.C."/>
            <person name="Banfield J.F."/>
        </authorList>
    </citation>
    <scope>NUCLEOTIDE SEQUENCE [LARGE SCALE GENOMIC DNA]</scope>
    <source>
        <strain evidence="10">HGW-Kuenenbacteria-1</strain>
    </source>
</reference>
<dbReference type="SUPFAM" id="SSF81271">
    <property type="entry name" value="TGS-like"/>
    <property type="match status" value="1"/>
</dbReference>
<name>A0A2N1UN63_9BACT</name>
<evidence type="ECO:0000256" key="6">
    <source>
        <dbReference type="HAMAP-Rule" id="MF_00944"/>
    </source>
</evidence>
<evidence type="ECO:0000256" key="5">
    <source>
        <dbReference type="ARBA" id="ARBA00022842"/>
    </source>
</evidence>
<dbReference type="Gene3D" id="3.40.50.300">
    <property type="entry name" value="P-loop containing nucleotide triphosphate hydrolases"/>
    <property type="match status" value="1"/>
</dbReference>
<evidence type="ECO:0000256" key="4">
    <source>
        <dbReference type="ARBA" id="ARBA00022840"/>
    </source>
</evidence>
<dbReference type="GO" id="GO:0046872">
    <property type="term" value="F:metal ion binding"/>
    <property type="evidence" value="ECO:0007669"/>
    <property type="project" value="UniProtKB-KW"/>
</dbReference>
<dbReference type="Gene3D" id="1.10.150.300">
    <property type="entry name" value="TGS-like domain"/>
    <property type="match status" value="1"/>
</dbReference>
<dbReference type="PROSITE" id="PS51710">
    <property type="entry name" value="G_OBG"/>
    <property type="match status" value="1"/>
</dbReference>
<dbReference type="Gene3D" id="3.10.20.30">
    <property type="match status" value="1"/>
</dbReference>
<dbReference type="PROSITE" id="PS51880">
    <property type="entry name" value="TGS"/>
    <property type="match status" value="1"/>
</dbReference>
<dbReference type="InterPro" id="IPR004095">
    <property type="entry name" value="TGS"/>
</dbReference>
<dbReference type="GO" id="GO:0043023">
    <property type="term" value="F:ribosomal large subunit binding"/>
    <property type="evidence" value="ECO:0007669"/>
    <property type="project" value="UniProtKB-UniRule"/>
</dbReference>
<dbReference type="HAMAP" id="MF_00944">
    <property type="entry name" value="YchF_OLA1_ATPase"/>
    <property type="match status" value="1"/>
</dbReference>
<dbReference type="Pfam" id="PF06071">
    <property type="entry name" value="YchF-GTPase_C"/>
    <property type="match status" value="1"/>
</dbReference>
<dbReference type="GO" id="GO:0005524">
    <property type="term" value="F:ATP binding"/>
    <property type="evidence" value="ECO:0007669"/>
    <property type="project" value="UniProtKB-UniRule"/>
</dbReference>
<evidence type="ECO:0000259" key="8">
    <source>
        <dbReference type="PROSITE" id="PS51710"/>
    </source>
</evidence>
<dbReference type="InterPro" id="IPR027417">
    <property type="entry name" value="P-loop_NTPase"/>
</dbReference>
<dbReference type="InterPro" id="IPR013029">
    <property type="entry name" value="YchF_C"/>
</dbReference>
<dbReference type="GO" id="GO:0005737">
    <property type="term" value="C:cytoplasm"/>
    <property type="evidence" value="ECO:0007669"/>
    <property type="project" value="TreeGrafter"/>
</dbReference>
<dbReference type="SUPFAM" id="SSF52540">
    <property type="entry name" value="P-loop containing nucleoside triphosphate hydrolases"/>
    <property type="match status" value="1"/>
</dbReference>
<dbReference type="Pfam" id="PF01926">
    <property type="entry name" value="MMR_HSR1"/>
    <property type="match status" value="1"/>
</dbReference>
<keyword evidence="3 6" id="KW-0547">Nucleotide-binding</keyword>
<dbReference type="PRINTS" id="PR00326">
    <property type="entry name" value="GTP1OBG"/>
</dbReference>
<keyword evidence="2" id="KW-0479">Metal-binding</keyword>
<dbReference type="InterPro" id="IPR031167">
    <property type="entry name" value="G_OBG"/>
</dbReference>
<comment type="caution">
    <text evidence="10">The sequence shown here is derived from an EMBL/GenBank/DDBJ whole genome shotgun (WGS) entry which is preliminary data.</text>
</comment>
<dbReference type="InterPro" id="IPR012676">
    <property type="entry name" value="TGS-like"/>
</dbReference>
<dbReference type="InterPro" id="IPR012675">
    <property type="entry name" value="Beta-grasp_dom_sf"/>
</dbReference>
<sequence>MLKIGIVGLPNVGKSTLFKALTKRQVDIADYPFCTIEPNIGIVEVPDERLEKLAKVSQSVKIIPTAIKFVDIAGLVKGASKGEGLGNKFLSHIKEVDAIAHVVKDFKEATPQVDVEIINLELILADLNVVEKRLEDLIRQNKKGSDKILIKTIEVLEKIKNNLEQEKLASSVKLLEEEKELVKELNLLTLKPILRILNIDEKKISSDLEKEYEIKICARLEAELTDLSEEEIKEYIKELEIKNTGLDQLIKASYKLLNLITFFTSGPQETRAWTIIQGKKAPEAAGEIHTDFQNGFIKAEIINCEDFVKAGGEAKAKEKGLMRLEGKEYVVQDGDIVHFKFSI</sequence>
<dbReference type="GO" id="GO:0016887">
    <property type="term" value="F:ATP hydrolysis activity"/>
    <property type="evidence" value="ECO:0007669"/>
    <property type="project" value="UniProtKB-UniRule"/>
</dbReference>